<accession>A0A4Y1WUP9</accession>
<feature type="binding site" evidence="4">
    <location>
        <begin position="58"/>
        <end position="60"/>
    </location>
    <ligand>
        <name>substrate</name>
    </ligand>
</feature>
<feature type="binding site" evidence="4">
    <location>
        <begin position="109"/>
        <end position="110"/>
    </location>
    <ligand>
        <name>substrate</name>
    </ligand>
</feature>
<comment type="function">
    <text evidence="4">Catalyzes the conversion of cyclic dehypoxanthine futalosine (cyclic DHFL) into 1,4-dihydroxy-6-naphthoate, a step in the biosynthesis of menaquinone (MK, vitamin K2).</text>
</comment>
<dbReference type="EMBL" id="AP019735">
    <property type="protein sequence ID" value="BBL03838.1"/>
    <property type="molecule type" value="Genomic_DNA"/>
</dbReference>
<dbReference type="HAMAP" id="MF_00996">
    <property type="entry name" value="MqnD"/>
    <property type="match status" value="1"/>
</dbReference>
<feature type="active site" description="Proton acceptor" evidence="4">
    <location>
        <position position="148"/>
    </location>
</feature>
<evidence type="ECO:0000256" key="2">
    <source>
        <dbReference type="ARBA" id="ARBA00022428"/>
    </source>
</evidence>
<organism evidence="5 6">
    <name type="scientific">Alistipes communis</name>
    <dbReference type="NCBI Taxonomy" id="2585118"/>
    <lineage>
        <taxon>Bacteria</taxon>
        <taxon>Pseudomonadati</taxon>
        <taxon>Bacteroidota</taxon>
        <taxon>Bacteroidia</taxon>
        <taxon>Bacteroidales</taxon>
        <taxon>Rikenellaceae</taxon>
        <taxon>Alistipes</taxon>
    </lineage>
</organism>
<dbReference type="EC" id="4.1.99.29" evidence="4"/>
<comment type="catalytic activity">
    <reaction evidence="4">
        <text>cyclic dehypoxanthinylfutalosinate = 1,4-dihydroxy-6-naphthoate + dihydroxyacetone</text>
        <dbReference type="Rhea" id="RHEA:33087"/>
        <dbReference type="ChEBI" id="CHEBI:16016"/>
        <dbReference type="ChEBI" id="CHEBI:64254"/>
        <dbReference type="ChEBI" id="CHEBI:64270"/>
        <dbReference type="EC" id="4.1.99.29"/>
    </reaction>
</comment>
<dbReference type="CDD" id="cd13635">
    <property type="entry name" value="PBP2_Ttha1568_Mqnd"/>
    <property type="match status" value="1"/>
</dbReference>
<keyword evidence="3 4" id="KW-0456">Lyase</keyword>
<evidence type="ECO:0000256" key="4">
    <source>
        <dbReference type="HAMAP-Rule" id="MF_00996"/>
    </source>
</evidence>
<dbReference type="UniPathway" id="UPA00079"/>
<dbReference type="Gene3D" id="3.40.190.10">
    <property type="entry name" value="Periplasmic binding protein-like II"/>
    <property type="match status" value="2"/>
</dbReference>
<keyword evidence="2 4" id="KW-0474">Menaquinone biosynthesis</keyword>
<dbReference type="SUPFAM" id="SSF53850">
    <property type="entry name" value="Periplasmic binding protein-like II"/>
    <property type="match status" value="1"/>
</dbReference>
<gene>
    <name evidence="4 5" type="primary">mqnD</name>
    <name evidence="5" type="ORF">A5CBH24_11510</name>
</gene>
<evidence type="ECO:0000313" key="5">
    <source>
        <dbReference type="EMBL" id="BBL03838.1"/>
    </source>
</evidence>
<protein>
    <recommendedName>
        <fullName evidence="4">1,4-dihydroxy-6-naphtoate synthase</fullName>
        <ecNumber evidence="4">4.1.99.29</ecNumber>
    </recommendedName>
    <alternativeName>
        <fullName evidence="4">Menaquinone biosynthetic enzyme MqnD</fullName>
    </alternativeName>
</protein>
<evidence type="ECO:0000256" key="3">
    <source>
        <dbReference type="ARBA" id="ARBA00023239"/>
    </source>
</evidence>
<dbReference type="PANTHER" id="PTHR37167">
    <property type="entry name" value="1,4-DIHYDROXY-6-NAPHTOATE SYNTHASE"/>
    <property type="match status" value="1"/>
</dbReference>
<dbReference type="InterPro" id="IPR030869">
    <property type="entry name" value="MqnD"/>
</dbReference>
<sequence length="272" mass="30265">MTDRLRLRISPCPNDTFMFEALLNGRIPTQGLAFEVGFQDIEELNEGVSSPDGPDISKISYAVLPAVVDRYALLDSGSALGRGNGQLLVRRRGDRSPIRRVAIPGELTTANAMLLRFFPSIVDRTPVLFSEIAAAVERGAFDAGVLIHEGRFTYERHNLELVADLGALWERQTGLPLPLGGIVASRELPAEVRRTFDRVLHDSIAYALEHPTVSRPFVREHARELDDEVIDRHIALFVNRYSLTLGEEGRRAVRELTGLPDLRLGWEPLHGS</sequence>
<dbReference type="PANTHER" id="PTHR37167:SF1">
    <property type="entry name" value="1,4-DIHYDROXY-6-NAPHTOATE SYNTHASE"/>
    <property type="match status" value="1"/>
</dbReference>
<dbReference type="RefSeq" id="WP_162852311.1">
    <property type="nucleotide sequence ID" value="NZ_AP019735.1"/>
</dbReference>
<dbReference type="GO" id="GO:0009234">
    <property type="term" value="P:menaquinone biosynthetic process"/>
    <property type="evidence" value="ECO:0007669"/>
    <property type="project" value="UniProtKB-UniRule"/>
</dbReference>
<comment type="similarity">
    <text evidence="4">Belongs to the MqnA/MqnD family. MqnD subfamily.</text>
</comment>
<dbReference type="Proteomes" id="UP000318946">
    <property type="component" value="Chromosome"/>
</dbReference>
<proteinExistence type="inferred from homology"/>
<evidence type="ECO:0000313" key="6">
    <source>
        <dbReference type="Proteomes" id="UP000318946"/>
    </source>
</evidence>
<comment type="pathway">
    <text evidence="1 4">Quinol/quinone metabolism; menaquinone biosynthesis.</text>
</comment>
<evidence type="ECO:0000256" key="1">
    <source>
        <dbReference type="ARBA" id="ARBA00004863"/>
    </source>
</evidence>
<dbReference type="KEGG" id="acou:A5CBH24_11510"/>
<dbReference type="GO" id="GO:0016830">
    <property type="term" value="F:carbon-carbon lyase activity"/>
    <property type="evidence" value="ECO:0007669"/>
    <property type="project" value="UniProtKB-UniRule"/>
</dbReference>
<dbReference type="Pfam" id="PF02621">
    <property type="entry name" value="VitK2_biosynth"/>
    <property type="match status" value="1"/>
</dbReference>
<dbReference type="AlphaFoldDB" id="A0A4Y1WUP9"/>
<reference evidence="6" key="1">
    <citation type="submission" date="2019-06" db="EMBL/GenBank/DDBJ databases">
        <title>Alistipes onderdonkii subsp. vulgaris subsp. nov., Alistipes dispar sp. nov. and Alistipes communis sp. nov., isolated from human faeces, and creation of Alistipes onderdonkii subsp. onderdonkii subsp. nov.</title>
        <authorList>
            <person name="Sakamoto M."/>
            <person name="Ikeyama N."/>
            <person name="Ogata Y."/>
            <person name="Suda W."/>
            <person name="Iino T."/>
            <person name="Hattori M."/>
            <person name="Ohkuma M."/>
        </authorList>
    </citation>
    <scope>NUCLEOTIDE SEQUENCE [LARGE SCALE GENOMIC DNA]</scope>
    <source>
        <strain evidence="6">5CBH24</strain>
    </source>
</reference>
<name>A0A4Y1WUP9_9BACT</name>
<dbReference type="GeneID" id="78341869"/>
<keyword evidence="6" id="KW-1185">Reference proteome</keyword>
<dbReference type="InterPro" id="IPR003773">
    <property type="entry name" value="Menaquinone_biosynth"/>
</dbReference>